<proteinExistence type="inferred from homology"/>
<dbReference type="InterPro" id="IPR011009">
    <property type="entry name" value="Kinase-like_dom_sf"/>
</dbReference>
<dbReference type="FunFam" id="3.80.10.10:FF:000111">
    <property type="entry name" value="LRR receptor-like serine/threonine-protein kinase ERECTA"/>
    <property type="match status" value="1"/>
</dbReference>
<protein>
    <submittedName>
        <fullName evidence="13">Pollen receptor-like kinase 3</fullName>
    </submittedName>
</protein>
<comment type="caution">
    <text evidence="13">The sequence shown here is derived from an EMBL/GenBank/DDBJ whole genome shotgun (WGS) entry which is preliminary data.</text>
</comment>
<dbReference type="InterPro" id="IPR046959">
    <property type="entry name" value="PRK1-6/SRF4-like"/>
</dbReference>
<dbReference type="PANTHER" id="PTHR48007:SF29">
    <property type="entry name" value="POLLEN RECEPTOR-LIKE KINASE 3"/>
    <property type="match status" value="1"/>
</dbReference>
<feature type="binding site" evidence="9">
    <location>
        <position position="393"/>
    </location>
    <ligand>
        <name>ATP</name>
        <dbReference type="ChEBI" id="CHEBI:30616"/>
    </ligand>
</feature>
<keyword evidence="6 11" id="KW-1133">Transmembrane helix</keyword>
<evidence type="ECO:0000256" key="5">
    <source>
        <dbReference type="ARBA" id="ARBA00022737"/>
    </source>
</evidence>
<name>A0A6A2Z7F6_HIBSY</name>
<dbReference type="PANTHER" id="PTHR48007">
    <property type="entry name" value="LEUCINE-RICH REPEAT RECEPTOR-LIKE PROTEIN KINASE PXC1"/>
    <property type="match status" value="1"/>
</dbReference>
<dbReference type="InterPro" id="IPR013210">
    <property type="entry name" value="LRR_N_plant-typ"/>
</dbReference>
<dbReference type="InterPro" id="IPR032675">
    <property type="entry name" value="LRR_dom_sf"/>
</dbReference>
<gene>
    <name evidence="13" type="ORF">F3Y22_tig00111008pilonHSYRG00261</name>
</gene>
<dbReference type="InterPro" id="IPR001611">
    <property type="entry name" value="Leu-rich_rpt"/>
</dbReference>
<dbReference type="Pfam" id="PF13855">
    <property type="entry name" value="LRR_8"/>
    <property type="match status" value="1"/>
</dbReference>
<dbReference type="Pfam" id="PF00069">
    <property type="entry name" value="Pkinase"/>
    <property type="match status" value="1"/>
</dbReference>
<comment type="subcellular location">
    <subcellularLocation>
        <location evidence="1">Membrane</location>
        <topology evidence="1">Single-pass membrane protein</topology>
    </subcellularLocation>
</comment>
<dbReference type="SUPFAM" id="SSF56112">
    <property type="entry name" value="Protein kinase-like (PK-like)"/>
    <property type="match status" value="1"/>
</dbReference>
<dbReference type="SUPFAM" id="SSF52058">
    <property type="entry name" value="L domain-like"/>
    <property type="match status" value="1"/>
</dbReference>
<dbReference type="PROSITE" id="PS00107">
    <property type="entry name" value="PROTEIN_KINASE_ATP"/>
    <property type="match status" value="1"/>
</dbReference>
<evidence type="ECO:0000256" key="2">
    <source>
        <dbReference type="ARBA" id="ARBA00009592"/>
    </source>
</evidence>
<dbReference type="AlphaFoldDB" id="A0A6A2Z7F6"/>
<dbReference type="PROSITE" id="PS50011">
    <property type="entry name" value="PROTEIN_KINASE_DOM"/>
    <property type="match status" value="1"/>
</dbReference>
<dbReference type="Pfam" id="PF00560">
    <property type="entry name" value="LRR_1"/>
    <property type="match status" value="1"/>
</dbReference>
<keyword evidence="5" id="KW-0677">Repeat</keyword>
<feature type="compositionally biased region" description="Low complexity" evidence="10">
    <location>
        <begin position="314"/>
        <end position="323"/>
    </location>
</feature>
<dbReference type="InterPro" id="IPR000719">
    <property type="entry name" value="Prot_kinase_dom"/>
</dbReference>
<dbReference type="EMBL" id="VEPZ02001200">
    <property type="protein sequence ID" value="KAE8687838.1"/>
    <property type="molecule type" value="Genomic_DNA"/>
</dbReference>
<evidence type="ECO:0000256" key="4">
    <source>
        <dbReference type="ARBA" id="ARBA00022692"/>
    </source>
</evidence>
<feature type="region of interest" description="Disordered" evidence="10">
    <location>
        <begin position="313"/>
        <end position="344"/>
    </location>
</feature>
<reference evidence="13" key="1">
    <citation type="submission" date="2019-09" db="EMBL/GenBank/DDBJ databases">
        <title>Draft genome information of white flower Hibiscus syriacus.</title>
        <authorList>
            <person name="Kim Y.-M."/>
        </authorList>
    </citation>
    <scope>NUCLEOTIDE SEQUENCE [LARGE SCALE GENOMIC DNA]</scope>
    <source>
        <strain evidence="13">YM2019G1</strain>
    </source>
</reference>
<evidence type="ECO:0000256" key="11">
    <source>
        <dbReference type="SAM" id="Phobius"/>
    </source>
</evidence>
<organism evidence="13 14">
    <name type="scientific">Hibiscus syriacus</name>
    <name type="common">Rose of Sharon</name>
    <dbReference type="NCBI Taxonomy" id="106335"/>
    <lineage>
        <taxon>Eukaryota</taxon>
        <taxon>Viridiplantae</taxon>
        <taxon>Streptophyta</taxon>
        <taxon>Embryophyta</taxon>
        <taxon>Tracheophyta</taxon>
        <taxon>Spermatophyta</taxon>
        <taxon>Magnoliopsida</taxon>
        <taxon>eudicotyledons</taxon>
        <taxon>Gunneridae</taxon>
        <taxon>Pentapetalae</taxon>
        <taxon>rosids</taxon>
        <taxon>malvids</taxon>
        <taxon>Malvales</taxon>
        <taxon>Malvaceae</taxon>
        <taxon>Malvoideae</taxon>
        <taxon>Hibiscus</taxon>
    </lineage>
</organism>
<evidence type="ECO:0000256" key="6">
    <source>
        <dbReference type="ARBA" id="ARBA00022989"/>
    </source>
</evidence>
<evidence type="ECO:0000256" key="7">
    <source>
        <dbReference type="ARBA" id="ARBA00023136"/>
    </source>
</evidence>
<keyword evidence="9" id="KW-0547">Nucleotide-binding</keyword>
<dbReference type="GO" id="GO:0004672">
    <property type="term" value="F:protein kinase activity"/>
    <property type="evidence" value="ECO:0007669"/>
    <property type="project" value="InterPro"/>
</dbReference>
<evidence type="ECO:0000313" key="13">
    <source>
        <dbReference type="EMBL" id="KAE8687838.1"/>
    </source>
</evidence>
<sequence>MARHNPTKYSHFSPSTGSVLPGAFYHFRSVMAVVRFLLLLSLLAFLPTLCFSQSDEEALLKLKKSFTHGDLDDWVPGSDPCKKKWFGVQCSGDSVVGFHLTGLQLSGSIDVQALFQIRGLKAISFINNSFIGSIPEFNELTALRALYLSHNQFSGEIPNGYFYPMQNLKKVWLNNNEFTGKIPDSLMQLPNLVELHLQSNQFSGEIPRLKYPEVLNSLDLSRNELQGEIPSSFDKFDVHSFQGNDGLCGRKLDKECNEAHQAVKSKGSDSNIVIGIMAVVVLLLLFAVFRSKQRKVDDDLNISNKEPLKDEVLSVEVPEVESTTTKRKPSESNRRSNSSKKGSTLDLFMVNDEKDAFGMKDLMKADAEVLGNGSMGSAYKAVLGNELTVVVKKMKKLNRLEKEAFGVEMKRIGKIRHPNILTPLAYHFKKEEKLVVSEYMPKGSLLYVLHGDRGISHANLNWATRLKVIKGIAEGLAFIHTEFATYEVPHGNLKSSNVLLNDNYEPLLSDFAFQPLTNLDSLPQGLFAYKSPEYLQTHTISPKSDVFCLGILILEIITGKFPSQYLTNGNGEVDIIEWVQTSISDNKVSDLIDPEISSGSGSIDQMVQLLRIGAGCTQSNPDQRLELKEAIDKIHEVHV</sequence>
<dbReference type="Gene3D" id="3.80.10.10">
    <property type="entry name" value="Ribonuclease Inhibitor"/>
    <property type="match status" value="2"/>
</dbReference>
<accession>A0A6A2Z7F6</accession>
<feature type="domain" description="Protein kinase" evidence="12">
    <location>
        <begin position="364"/>
        <end position="639"/>
    </location>
</feature>
<keyword evidence="9" id="KW-0067">ATP-binding</keyword>
<feature type="transmembrane region" description="Helical" evidence="11">
    <location>
        <begin position="272"/>
        <end position="289"/>
    </location>
</feature>
<comment type="similarity">
    <text evidence="2">Belongs to the RLP family.</text>
</comment>
<keyword evidence="8" id="KW-0325">Glycoprotein</keyword>
<dbReference type="GO" id="GO:0016020">
    <property type="term" value="C:membrane"/>
    <property type="evidence" value="ECO:0007669"/>
    <property type="project" value="UniProtKB-SubCell"/>
</dbReference>
<dbReference type="GO" id="GO:0005524">
    <property type="term" value="F:ATP binding"/>
    <property type="evidence" value="ECO:0007669"/>
    <property type="project" value="UniProtKB-UniRule"/>
</dbReference>
<keyword evidence="4 11" id="KW-0812">Transmembrane</keyword>
<keyword evidence="3" id="KW-0433">Leucine-rich repeat</keyword>
<evidence type="ECO:0000256" key="8">
    <source>
        <dbReference type="ARBA" id="ARBA00023180"/>
    </source>
</evidence>
<dbReference type="Pfam" id="PF08263">
    <property type="entry name" value="LRRNT_2"/>
    <property type="match status" value="1"/>
</dbReference>
<keyword evidence="14" id="KW-1185">Reference proteome</keyword>
<evidence type="ECO:0000256" key="1">
    <source>
        <dbReference type="ARBA" id="ARBA00004167"/>
    </source>
</evidence>
<evidence type="ECO:0000259" key="12">
    <source>
        <dbReference type="PROSITE" id="PS50011"/>
    </source>
</evidence>
<dbReference type="Proteomes" id="UP000436088">
    <property type="component" value="Unassembled WGS sequence"/>
</dbReference>
<keyword evidence="7 11" id="KW-0472">Membrane</keyword>
<evidence type="ECO:0000256" key="9">
    <source>
        <dbReference type="PROSITE-ProRule" id="PRU10141"/>
    </source>
</evidence>
<dbReference type="InterPro" id="IPR017441">
    <property type="entry name" value="Protein_kinase_ATP_BS"/>
</dbReference>
<evidence type="ECO:0000256" key="3">
    <source>
        <dbReference type="ARBA" id="ARBA00022614"/>
    </source>
</evidence>
<evidence type="ECO:0000313" key="14">
    <source>
        <dbReference type="Proteomes" id="UP000436088"/>
    </source>
</evidence>
<dbReference type="Gene3D" id="1.10.510.10">
    <property type="entry name" value="Transferase(Phosphotransferase) domain 1"/>
    <property type="match status" value="1"/>
</dbReference>
<evidence type="ECO:0000256" key="10">
    <source>
        <dbReference type="SAM" id="MobiDB-lite"/>
    </source>
</evidence>
<dbReference type="Gene3D" id="3.30.200.20">
    <property type="entry name" value="Phosphorylase Kinase, domain 1"/>
    <property type="match status" value="1"/>
</dbReference>